<dbReference type="EMBL" id="VWPK01000040">
    <property type="protein sequence ID" value="KAA5609981.1"/>
    <property type="molecule type" value="Genomic_DNA"/>
</dbReference>
<sequence>MATPCQPGARTRVARPAFAAARKRRRAAMIPRPFVAACALALFAAPALAQSQLTYDQPLAPAAVRSVQDRLRQLGAYTGVVDGIWGEDSAAALRQFQQGHGLQATGQLNQATAAMLNLNPAELLAAAAADQDAAQAPRPLSSVEVRNLQSRLRDLGYYRGSIDGAWGAGTQDALQRFQQSSGIQVTGRVNPQTVTALGLNPADPGQKLR</sequence>
<dbReference type="SUPFAM" id="SSF47090">
    <property type="entry name" value="PGBD-like"/>
    <property type="match status" value="2"/>
</dbReference>
<keyword evidence="4" id="KW-1185">Reference proteome</keyword>
<gene>
    <name evidence="3" type="ORF">F1189_21530</name>
</gene>
<organism evidence="3 4">
    <name type="scientific">Rhodovastum atsumiense</name>
    <dbReference type="NCBI Taxonomy" id="504468"/>
    <lineage>
        <taxon>Bacteria</taxon>
        <taxon>Pseudomonadati</taxon>
        <taxon>Pseudomonadota</taxon>
        <taxon>Alphaproteobacteria</taxon>
        <taxon>Acetobacterales</taxon>
        <taxon>Acetobacteraceae</taxon>
        <taxon>Rhodovastum</taxon>
    </lineage>
</organism>
<evidence type="ECO:0000313" key="3">
    <source>
        <dbReference type="EMBL" id="KAA5609981.1"/>
    </source>
</evidence>
<dbReference type="InterPro" id="IPR002477">
    <property type="entry name" value="Peptidoglycan-bd-like"/>
</dbReference>
<name>A0A5M6IP09_9PROT</name>
<feature type="domain" description="Peptidoglycan binding-like" evidence="2">
    <location>
        <begin position="63"/>
        <end position="116"/>
    </location>
</feature>
<keyword evidence="1" id="KW-0732">Signal</keyword>
<evidence type="ECO:0000259" key="2">
    <source>
        <dbReference type="Pfam" id="PF01471"/>
    </source>
</evidence>
<protein>
    <submittedName>
        <fullName evidence="3">Peptidoglycan-binding protein</fullName>
    </submittedName>
</protein>
<accession>A0A5M6IP09</accession>
<evidence type="ECO:0000313" key="4">
    <source>
        <dbReference type="Proteomes" id="UP000325255"/>
    </source>
</evidence>
<evidence type="ECO:0000256" key="1">
    <source>
        <dbReference type="SAM" id="SignalP"/>
    </source>
</evidence>
<comment type="caution">
    <text evidence="3">The sequence shown here is derived from an EMBL/GenBank/DDBJ whole genome shotgun (WGS) entry which is preliminary data.</text>
</comment>
<feature type="chain" id="PRO_5024435985" evidence="1">
    <location>
        <begin position="50"/>
        <end position="209"/>
    </location>
</feature>
<dbReference type="Pfam" id="PF01471">
    <property type="entry name" value="PG_binding_1"/>
    <property type="match status" value="2"/>
</dbReference>
<dbReference type="Gene3D" id="1.10.101.10">
    <property type="entry name" value="PGBD-like superfamily/PGBD"/>
    <property type="match status" value="2"/>
</dbReference>
<dbReference type="AlphaFoldDB" id="A0A5M6IP09"/>
<dbReference type="Proteomes" id="UP000325255">
    <property type="component" value="Unassembled WGS sequence"/>
</dbReference>
<feature type="signal peptide" evidence="1">
    <location>
        <begin position="1"/>
        <end position="49"/>
    </location>
</feature>
<dbReference type="InterPro" id="IPR036366">
    <property type="entry name" value="PGBDSf"/>
</dbReference>
<dbReference type="InterPro" id="IPR036365">
    <property type="entry name" value="PGBD-like_sf"/>
</dbReference>
<proteinExistence type="predicted"/>
<dbReference type="OrthoDB" id="7283865at2"/>
<reference evidence="3 4" key="1">
    <citation type="submission" date="2019-09" db="EMBL/GenBank/DDBJ databases">
        <title>Genome sequence of Rhodovastum atsumiense, a diverse member of the Acetobacteraceae family of non-sulfur purple photosynthetic bacteria.</title>
        <authorList>
            <person name="Meyer T."/>
            <person name="Kyndt J."/>
        </authorList>
    </citation>
    <scope>NUCLEOTIDE SEQUENCE [LARGE SCALE GENOMIC DNA]</scope>
    <source>
        <strain evidence="3 4">DSM 21279</strain>
    </source>
</reference>
<feature type="domain" description="Peptidoglycan binding-like" evidence="2">
    <location>
        <begin position="143"/>
        <end position="197"/>
    </location>
</feature>